<feature type="region of interest" description="Disordered" evidence="1">
    <location>
        <begin position="680"/>
        <end position="748"/>
    </location>
</feature>
<dbReference type="GO" id="GO:0008168">
    <property type="term" value="F:methyltransferase activity"/>
    <property type="evidence" value="ECO:0007669"/>
    <property type="project" value="UniProtKB-KW"/>
</dbReference>
<protein>
    <submittedName>
        <fullName evidence="2">Putative methyltransferase NSUN4</fullName>
    </submittedName>
</protein>
<feature type="compositionally biased region" description="Low complexity" evidence="1">
    <location>
        <begin position="593"/>
        <end position="607"/>
    </location>
</feature>
<feature type="compositionally biased region" description="Basic residues" evidence="1">
    <location>
        <begin position="711"/>
        <end position="748"/>
    </location>
</feature>
<feature type="compositionally biased region" description="Polar residues" evidence="1">
    <location>
        <begin position="183"/>
        <end position="201"/>
    </location>
</feature>
<evidence type="ECO:0000313" key="2">
    <source>
        <dbReference type="EMBL" id="ELK06115.1"/>
    </source>
</evidence>
<dbReference type="AlphaFoldDB" id="L5K3H6"/>
<organism evidence="2 3">
    <name type="scientific">Pteropus alecto</name>
    <name type="common">Black flying fox</name>
    <dbReference type="NCBI Taxonomy" id="9402"/>
    <lineage>
        <taxon>Eukaryota</taxon>
        <taxon>Metazoa</taxon>
        <taxon>Chordata</taxon>
        <taxon>Craniata</taxon>
        <taxon>Vertebrata</taxon>
        <taxon>Euteleostomi</taxon>
        <taxon>Mammalia</taxon>
        <taxon>Eutheria</taxon>
        <taxon>Laurasiatheria</taxon>
        <taxon>Chiroptera</taxon>
        <taxon>Yinpterochiroptera</taxon>
        <taxon>Pteropodoidea</taxon>
        <taxon>Pteropodidae</taxon>
        <taxon>Pteropodinae</taxon>
        <taxon>Pteropus</taxon>
    </lineage>
</organism>
<feature type="compositionally biased region" description="Polar residues" evidence="1">
    <location>
        <begin position="619"/>
        <end position="638"/>
    </location>
</feature>
<feature type="region of interest" description="Disordered" evidence="1">
    <location>
        <begin position="183"/>
        <end position="224"/>
    </location>
</feature>
<keyword evidence="2" id="KW-0808">Transferase</keyword>
<reference evidence="3" key="1">
    <citation type="journal article" date="2013" name="Science">
        <title>Comparative analysis of bat genomes provides insight into the evolution of flight and immunity.</title>
        <authorList>
            <person name="Zhang G."/>
            <person name="Cowled C."/>
            <person name="Shi Z."/>
            <person name="Huang Z."/>
            <person name="Bishop-Lilly K.A."/>
            <person name="Fang X."/>
            <person name="Wynne J.W."/>
            <person name="Xiong Z."/>
            <person name="Baker M.L."/>
            <person name="Zhao W."/>
            <person name="Tachedjian M."/>
            <person name="Zhu Y."/>
            <person name="Zhou P."/>
            <person name="Jiang X."/>
            <person name="Ng J."/>
            <person name="Yang L."/>
            <person name="Wu L."/>
            <person name="Xiao J."/>
            <person name="Feng Y."/>
            <person name="Chen Y."/>
            <person name="Sun X."/>
            <person name="Zhang Y."/>
            <person name="Marsh G.A."/>
            <person name="Crameri G."/>
            <person name="Broder C.C."/>
            <person name="Frey K.G."/>
            <person name="Wang L.F."/>
            <person name="Wang J."/>
        </authorList>
    </citation>
    <scope>NUCLEOTIDE SEQUENCE [LARGE SCALE GENOMIC DNA]</scope>
</reference>
<sequence length="748" mass="81915">MAALVVRGVRDLLKRADFATVPRRYRYKKKWSFEPYSPLGRLSYREPIPSGSPPPSPCFDRSRLLGSPPLRPRSPYCSWISPPRTPRPCPRSPYTDHRTYFCYDAEYPSVVVTSPVTSPPLTRRPPRTSPVTSSPLTHVRLETGPVISPPLARRPMETRPVTSPSLSHRVLEIKQISSLYPSWSSGKSYNDPPVSSASSPPTGRFYQGHLKSADSCEPKPQLDPLLGKNCDSQLSSQAGVSGCPKSPQEGSYHYSHLSPENHISALESPYCVIYQPSGSTGTSCSPQSQAPRKPCFESIFPWKTGGSSYLFSDTTVSGPPCSEELPLPQSSHCPYSAFFPSPLGNQFISPLQSSPCRSYNEPPLPTPVCPQEKSPKPPELKRPCAPHRCRSLVTPAQNTSRDQPRAPKVSISPPLPSHPSGLSGPSCMVTSITSCSNFCPKELTLPTLVTRTLKTVVPTSLPLRLPYAQSRPLGPSPGAPCNTHTYSVVPPTPDPCPLFGSTGPPQCHNQPVVPPCGTYGTPRGPPQPHRQPVAPPCSTHIYSFIPLRTPFDPQILPIAPRPWGHPHTMPCGLHVYSVASQSPRKVSPQIPYSCPVPSSTSSNSSTNLSCSSVVVSEYQSSDNQSMNTHQSRSWNQNESPHSSRSPSKSKSVHLGIIQSRSSSPHQDINQDQSESLHFGKYQGQSESPQHSKSQGLVKSVLHSKSQSQSKSPRHGKRENKSPHHRSRSKSPHHSKNRGWRKSPHQNEK</sequence>
<dbReference type="GO" id="GO:0032259">
    <property type="term" value="P:methylation"/>
    <property type="evidence" value="ECO:0007669"/>
    <property type="project" value="UniProtKB-KW"/>
</dbReference>
<dbReference type="EMBL" id="KB031032">
    <property type="protein sequence ID" value="ELK06115.1"/>
    <property type="molecule type" value="Genomic_DNA"/>
</dbReference>
<keyword evidence="3" id="KW-1185">Reference proteome</keyword>
<name>L5K3H6_PTEAL</name>
<dbReference type="Proteomes" id="UP000010552">
    <property type="component" value="Unassembled WGS sequence"/>
</dbReference>
<feature type="compositionally biased region" description="Low complexity" evidence="1">
    <location>
        <begin position="639"/>
        <end position="649"/>
    </location>
</feature>
<dbReference type="InParanoid" id="L5K3H6"/>
<dbReference type="STRING" id="9402.L5K3H6"/>
<proteinExistence type="predicted"/>
<accession>L5K3H6</accession>
<feature type="region of interest" description="Disordered" evidence="1">
    <location>
        <begin position="116"/>
        <end position="166"/>
    </location>
</feature>
<keyword evidence="2" id="KW-0489">Methyltransferase</keyword>
<feature type="region of interest" description="Disordered" evidence="1">
    <location>
        <begin position="392"/>
        <end position="422"/>
    </location>
</feature>
<feature type="region of interest" description="Disordered" evidence="1">
    <location>
        <begin position="619"/>
        <end position="654"/>
    </location>
</feature>
<gene>
    <name evidence="2" type="ORF">PAL_GLEAN10023692</name>
</gene>
<feature type="region of interest" description="Disordered" evidence="1">
    <location>
        <begin position="587"/>
        <end position="607"/>
    </location>
</feature>
<evidence type="ECO:0000313" key="3">
    <source>
        <dbReference type="Proteomes" id="UP000010552"/>
    </source>
</evidence>
<feature type="compositionally biased region" description="Polar residues" evidence="1">
    <location>
        <begin position="682"/>
        <end position="710"/>
    </location>
</feature>
<evidence type="ECO:0000256" key="1">
    <source>
        <dbReference type="SAM" id="MobiDB-lite"/>
    </source>
</evidence>